<organism evidence="2 3">
    <name type="scientific">Streptodolium elevatio</name>
    <dbReference type="NCBI Taxonomy" id="3157996"/>
    <lineage>
        <taxon>Bacteria</taxon>
        <taxon>Bacillati</taxon>
        <taxon>Actinomycetota</taxon>
        <taxon>Actinomycetes</taxon>
        <taxon>Kitasatosporales</taxon>
        <taxon>Streptomycetaceae</taxon>
        <taxon>Streptodolium</taxon>
    </lineage>
</organism>
<proteinExistence type="predicted"/>
<dbReference type="Pfam" id="PF00753">
    <property type="entry name" value="Lactamase_B"/>
    <property type="match status" value="1"/>
</dbReference>
<dbReference type="InterPro" id="IPR001279">
    <property type="entry name" value="Metallo-B-lactamas"/>
</dbReference>
<dbReference type="SMART" id="SM00849">
    <property type="entry name" value="Lactamase_B"/>
    <property type="match status" value="1"/>
</dbReference>
<sequence>MAPQRPLPPVEEVRPGLWSVPVPLPGLPRYVVVYVLETPRGPYVIDSGWDNDDSYAGLARGLAQLGTSIAEIRGVVVTHAHFDHYGLAGRIRAESGAWVSLHPLDAEVLTLWETDAAQRHVDILAAAGAPDAVVEAAAQLARPGRRVELPRPDLLLEDGERPPVPGWNLRAVWTPGHSPGHLCFWDEDRELLFSGDHVLPRFPVGMHDAGYHGDPLTDFLGALDRLEELDPDEVLPAHEHRFTDLAPRLAALREHHEGKLAQAMGAVRDGASTAWEVASRTTRRPLESVSGFPLQSLLVDTTACLNALRTRGELRGEPPRRGRPARWFPTA</sequence>
<dbReference type="Proteomes" id="UP001551482">
    <property type="component" value="Unassembled WGS sequence"/>
</dbReference>
<reference evidence="2 3" key="1">
    <citation type="submission" date="2024-06" db="EMBL/GenBank/DDBJ databases">
        <title>The Natural Products Discovery Center: Release of the First 8490 Sequenced Strains for Exploring Actinobacteria Biosynthetic Diversity.</title>
        <authorList>
            <person name="Kalkreuter E."/>
            <person name="Kautsar S.A."/>
            <person name="Yang D."/>
            <person name="Bader C.D."/>
            <person name="Teijaro C.N."/>
            <person name="Fluegel L."/>
            <person name="Davis C.M."/>
            <person name="Simpson J.R."/>
            <person name="Lauterbach L."/>
            <person name="Steele A.D."/>
            <person name="Gui C."/>
            <person name="Meng S."/>
            <person name="Li G."/>
            <person name="Viehrig K."/>
            <person name="Ye F."/>
            <person name="Su P."/>
            <person name="Kiefer A.F."/>
            <person name="Nichols A."/>
            <person name="Cepeda A.J."/>
            <person name="Yan W."/>
            <person name="Fan B."/>
            <person name="Jiang Y."/>
            <person name="Adhikari A."/>
            <person name="Zheng C.-J."/>
            <person name="Schuster L."/>
            <person name="Cowan T.M."/>
            <person name="Smanski M.J."/>
            <person name="Chevrette M.G."/>
            <person name="De Carvalho L.P.S."/>
            <person name="Shen B."/>
        </authorList>
    </citation>
    <scope>NUCLEOTIDE SEQUENCE [LARGE SCALE GENOMIC DNA]</scope>
    <source>
        <strain evidence="2 3">NPDC048946</strain>
    </source>
</reference>
<accession>A0ABV3DVR4</accession>
<feature type="domain" description="Metallo-beta-lactamase" evidence="1">
    <location>
        <begin position="30"/>
        <end position="238"/>
    </location>
</feature>
<dbReference type="InterPro" id="IPR036866">
    <property type="entry name" value="RibonucZ/Hydroxyglut_hydro"/>
</dbReference>
<name>A0ABV3DVR4_9ACTN</name>
<keyword evidence="3" id="KW-1185">Reference proteome</keyword>
<protein>
    <submittedName>
        <fullName evidence="2">MBL fold metallo-hydrolase</fullName>
    </submittedName>
</protein>
<dbReference type="InterPro" id="IPR050855">
    <property type="entry name" value="NDM-1-like"/>
</dbReference>
<dbReference type="Gene3D" id="3.60.15.10">
    <property type="entry name" value="Ribonuclease Z/Hydroxyacylglutathione hydrolase-like"/>
    <property type="match status" value="1"/>
</dbReference>
<dbReference type="RefSeq" id="WP_358364216.1">
    <property type="nucleotide sequence ID" value="NZ_JBEZFP010000202.1"/>
</dbReference>
<dbReference type="SUPFAM" id="SSF56281">
    <property type="entry name" value="Metallo-hydrolase/oxidoreductase"/>
    <property type="match status" value="1"/>
</dbReference>
<dbReference type="PANTHER" id="PTHR42951:SF14">
    <property type="entry name" value="METALLO-BETA-LACTAMASE SUPERFAMILY PROTEIN"/>
    <property type="match status" value="1"/>
</dbReference>
<evidence type="ECO:0000313" key="2">
    <source>
        <dbReference type="EMBL" id="MEU8139806.1"/>
    </source>
</evidence>
<evidence type="ECO:0000259" key="1">
    <source>
        <dbReference type="SMART" id="SM00849"/>
    </source>
</evidence>
<comment type="caution">
    <text evidence="2">The sequence shown here is derived from an EMBL/GenBank/DDBJ whole genome shotgun (WGS) entry which is preliminary data.</text>
</comment>
<evidence type="ECO:0000313" key="3">
    <source>
        <dbReference type="Proteomes" id="UP001551482"/>
    </source>
</evidence>
<dbReference type="PANTHER" id="PTHR42951">
    <property type="entry name" value="METALLO-BETA-LACTAMASE DOMAIN-CONTAINING"/>
    <property type="match status" value="1"/>
</dbReference>
<dbReference type="EMBL" id="JBEZFP010000202">
    <property type="protein sequence ID" value="MEU8139806.1"/>
    <property type="molecule type" value="Genomic_DNA"/>
</dbReference>
<gene>
    <name evidence="2" type="ORF">AB0C36_40715</name>
</gene>